<evidence type="ECO:0000313" key="3">
    <source>
        <dbReference type="Proteomes" id="UP001189429"/>
    </source>
</evidence>
<protein>
    <recommendedName>
        <fullName evidence="1">Strawberry notch helicase C domain-containing protein</fullName>
    </recommendedName>
</protein>
<evidence type="ECO:0000313" key="2">
    <source>
        <dbReference type="EMBL" id="CAK0802729.1"/>
    </source>
</evidence>
<feature type="domain" description="Strawberry notch helicase C" evidence="1">
    <location>
        <begin position="166"/>
        <end position="230"/>
    </location>
</feature>
<dbReference type="Proteomes" id="UP001189429">
    <property type="component" value="Unassembled WGS sequence"/>
</dbReference>
<name>A0ABN9QA77_9DINO</name>
<dbReference type="InterPro" id="IPR026741">
    <property type="entry name" value="SNO"/>
</dbReference>
<dbReference type="Pfam" id="PF13871">
    <property type="entry name" value="Helicase_C_4"/>
    <property type="match status" value="1"/>
</dbReference>
<dbReference type="EMBL" id="CAUYUJ010002865">
    <property type="protein sequence ID" value="CAK0802729.1"/>
    <property type="molecule type" value="Genomic_DNA"/>
</dbReference>
<evidence type="ECO:0000259" key="1">
    <source>
        <dbReference type="Pfam" id="PF13871"/>
    </source>
</evidence>
<dbReference type="PANTHER" id="PTHR12706">
    <property type="entry name" value="STRAWBERRY NOTCH-RELATED"/>
    <property type="match status" value="1"/>
</dbReference>
<dbReference type="PANTHER" id="PTHR12706:SF30">
    <property type="entry name" value="PROTEIN STRAWBERRY NOTCH-RELATED"/>
    <property type="match status" value="1"/>
</dbReference>
<proteinExistence type="predicted"/>
<sequence length="344" mass="37917">GTSFAVVPAVLDSSRLAQYDASVELWRDVLQMLHMLMEQGYWPAKANSRVLSLFWSAQQRFFKGIIIGAKVPEVVRLTNEALGNGEAVVLSLWTTNEGPMNKAQDWKAPDEDQCNDGFLSGPELIMRNFIESQFPADRRFYGRFAWAVDQKASIHARIVELKLPPNPLDDLIDRLGGPQAVAEMSGRSHRRCRDAASGEVRVERRKSARAGPGGTVDSVNLGEQRAFQSGFTSSVSGILIDAERLFATAILDRRSNNEACFCQLDCQCEDRDSYIICHTASVIVVGQTFVLLDISMEADEGASLIVLDYVGNCLPQLRGKLYMLVGGACPSDDRIRREAQAAGL</sequence>
<feature type="non-terminal residue" evidence="2">
    <location>
        <position position="1"/>
    </location>
</feature>
<accession>A0ABN9QA77</accession>
<keyword evidence="3" id="KW-1185">Reference proteome</keyword>
<reference evidence="2" key="1">
    <citation type="submission" date="2023-10" db="EMBL/GenBank/DDBJ databases">
        <authorList>
            <person name="Chen Y."/>
            <person name="Shah S."/>
            <person name="Dougan E. K."/>
            <person name="Thang M."/>
            <person name="Chan C."/>
        </authorList>
    </citation>
    <scope>NUCLEOTIDE SEQUENCE [LARGE SCALE GENOMIC DNA]</scope>
</reference>
<gene>
    <name evidence="2" type="ORF">PCOR1329_LOCUS10134</name>
</gene>
<comment type="caution">
    <text evidence="2">The sequence shown here is derived from an EMBL/GenBank/DDBJ whole genome shotgun (WGS) entry which is preliminary data.</text>
</comment>
<dbReference type="InterPro" id="IPR026937">
    <property type="entry name" value="SBNO_Helicase_C_dom"/>
</dbReference>
<organism evidence="2 3">
    <name type="scientific">Prorocentrum cordatum</name>
    <dbReference type="NCBI Taxonomy" id="2364126"/>
    <lineage>
        <taxon>Eukaryota</taxon>
        <taxon>Sar</taxon>
        <taxon>Alveolata</taxon>
        <taxon>Dinophyceae</taxon>
        <taxon>Prorocentrales</taxon>
        <taxon>Prorocentraceae</taxon>
        <taxon>Prorocentrum</taxon>
    </lineage>
</organism>